<evidence type="ECO:0000256" key="6">
    <source>
        <dbReference type="ARBA" id="ARBA00043906"/>
    </source>
</evidence>
<evidence type="ECO:0000313" key="10">
    <source>
        <dbReference type="Proteomes" id="UP001158576"/>
    </source>
</evidence>
<reference evidence="9 10" key="1">
    <citation type="submission" date="2021-04" db="EMBL/GenBank/DDBJ databases">
        <authorList>
            <person name="Bliznina A."/>
        </authorList>
    </citation>
    <scope>NUCLEOTIDE SEQUENCE [LARGE SCALE GENOMIC DNA]</scope>
</reference>
<keyword evidence="8" id="KW-0175">Coiled coil</keyword>
<sequence>MGHYIKNDGYIEFAERELREKNRKTVAFYRGVDPVIWTVDTEIINDVFVKHFSSFTSRLKPTGSMGQGKDIREALNVITDPHQWRRVRQTISPSFSNRQLTEMLEIIKDRLDILEEQIDGLEGEATDVGTIAGKFTMDGTLSAAMGIDMNEDLKDLKDFENHPAVRHFYNLMNPGPSMFFYVMIPGLGLLADEQLLIDKKSAKNAQRGLTETEIISQIFVIFVAGYETTKTLLQTAFYHLAKDQKLQQEVLKEVRGLDEHYDNLNPKKMPLTCAVLHECLRLFPPVGIHLRWCEADTMVNGIPMTRGASIEVPVDLLHTMEEYWGEDAHEFNPYRFIEDPELEKAPFFLPFGAGPRNCIGLRFANIEARLAIQRLVSNYEVSLPEGFVPDIKLIRLPSFFMDFSKEIKLHFKRR</sequence>
<name>A0ABN7S2V4_OIKDI</name>
<accession>A0ABN7S2V4</accession>
<dbReference type="PROSITE" id="PS00086">
    <property type="entry name" value="CYTOCHROME_P450"/>
    <property type="match status" value="1"/>
</dbReference>
<feature type="coiled-coil region" evidence="8">
    <location>
        <begin position="97"/>
        <end position="124"/>
    </location>
</feature>
<dbReference type="Gene3D" id="1.10.630.10">
    <property type="entry name" value="Cytochrome P450"/>
    <property type="match status" value="2"/>
</dbReference>
<comment type="function">
    <text evidence="6">Cytochromes P450 are a group of heme-thiolate monooxygenases. They oxidize a variety of structurally unrelated compounds, including steroids, fatty acids, and xenobiotics.</text>
</comment>
<comment type="similarity">
    <text evidence="1 7">Belongs to the cytochrome P450 family.</text>
</comment>
<keyword evidence="3 7" id="KW-0479">Metal-binding</keyword>
<evidence type="ECO:0000256" key="3">
    <source>
        <dbReference type="ARBA" id="ARBA00022723"/>
    </source>
</evidence>
<dbReference type="PANTHER" id="PTHR24302">
    <property type="entry name" value="CYTOCHROME P450 FAMILY 3"/>
    <property type="match status" value="1"/>
</dbReference>
<evidence type="ECO:0000256" key="5">
    <source>
        <dbReference type="ARBA" id="ARBA00023004"/>
    </source>
</evidence>
<dbReference type="PRINTS" id="PR00385">
    <property type="entry name" value="P450"/>
</dbReference>
<evidence type="ECO:0000256" key="2">
    <source>
        <dbReference type="ARBA" id="ARBA00022617"/>
    </source>
</evidence>
<evidence type="ECO:0000256" key="7">
    <source>
        <dbReference type="RuleBase" id="RU000461"/>
    </source>
</evidence>
<dbReference type="InterPro" id="IPR036396">
    <property type="entry name" value="Cyt_P450_sf"/>
</dbReference>
<dbReference type="Pfam" id="PF00067">
    <property type="entry name" value="p450"/>
    <property type="match status" value="2"/>
</dbReference>
<keyword evidence="4 7" id="KW-0560">Oxidoreductase</keyword>
<protein>
    <submittedName>
        <fullName evidence="9">Oidioi.mRNA.OKI2018_I69.PAR.g11760.t1.cds</fullName>
    </submittedName>
</protein>
<keyword evidence="2 7" id="KW-0349">Heme</keyword>
<dbReference type="PANTHER" id="PTHR24302:SF15">
    <property type="entry name" value="FATTY-ACID PEROXYGENASE"/>
    <property type="match status" value="1"/>
</dbReference>
<dbReference type="InterPro" id="IPR002401">
    <property type="entry name" value="Cyt_P450_E_grp-I"/>
</dbReference>
<proteinExistence type="inferred from homology"/>
<evidence type="ECO:0000256" key="4">
    <source>
        <dbReference type="ARBA" id="ARBA00023002"/>
    </source>
</evidence>
<dbReference type="SUPFAM" id="SSF48264">
    <property type="entry name" value="Cytochrome P450"/>
    <property type="match status" value="1"/>
</dbReference>
<gene>
    <name evidence="9" type="ORF">OKIOD_LOCUS3318</name>
</gene>
<dbReference type="Proteomes" id="UP001158576">
    <property type="component" value="Chromosome PAR"/>
</dbReference>
<evidence type="ECO:0000313" key="9">
    <source>
        <dbReference type="EMBL" id="CAG5088168.1"/>
    </source>
</evidence>
<dbReference type="InterPro" id="IPR050705">
    <property type="entry name" value="Cytochrome_P450_3A"/>
</dbReference>
<keyword evidence="10" id="KW-1185">Reference proteome</keyword>
<evidence type="ECO:0000256" key="1">
    <source>
        <dbReference type="ARBA" id="ARBA00010617"/>
    </source>
</evidence>
<dbReference type="EMBL" id="OU015568">
    <property type="protein sequence ID" value="CAG5088168.1"/>
    <property type="molecule type" value="Genomic_DNA"/>
</dbReference>
<evidence type="ECO:0000256" key="8">
    <source>
        <dbReference type="SAM" id="Coils"/>
    </source>
</evidence>
<keyword evidence="5 7" id="KW-0408">Iron</keyword>
<organism evidence="9 10">
    <name type="scientific">Oikopleura dioica</name>
    <name type="common">Tunicate</name>
    <dbReference type="NCBI Taxonomy" id="34765"/>
    <lineage>
        <taxon>Eukaryota</taxon>
        <taxon>Metazoa</taxon>
        <taxon>Chordata</taxon>
        <taxon>Tunicata</taxon>
        <taxon>Appendicularia</taxon>
        <taxon>Copelata</taxon>
        <taxon>Oikopleuridae</taxon>
        <taxon>Oikopleura</taxon>
    </lineage>
</organism>
<dbReference type="InterPro" id="IPR001128">
    <property type="entry name" value="Cyt_P450"/>
</dbReference>
<keyword evidence="7" id="KW-0503">Monooxygenase</keyword>
<dbReference type="PRINTS" id="PR00463">
    <property type="entry name" value="EP450I"/>
</dbReference>
<dbReference type="InterPro" id="IPR017972">
    <property type="entry name" value="Cyt_P450_CS"/>
</dbReference>